<sequence>MARKLPWDKSPDVKAQASSDSTAASASASASPSRIAHHTCASHSTTDGSRGLAACWNPAASSKGIRLRSPSTSPPPEPPAQEFMTPPDDKYRMVEDELLHTAQKFTTHLHRAEYMRLKELTRARNAHTIRQMERPVVAGLGGGRGQALRARRKREMGVRDGKQRGVMATTQGDVPPWVGTSLQGLMEERQHEGGGLAGRKRDLGIGVGPRGEVRTRAAAGCTFRERGEAAGPTTPRPSGSREMQKRGAGRDGAAPDRNGRNGDDDDDDDDPFGVNRRRVKRIQSREQMRRVDRGRETNTTTRTPDTIPSFL</sequence>
<evidence type="ECO:0000256" key="1">
    <source>
        <dbReference type="SAM" id="MobiDB-lite"/>
    </source>
</evidence>
<keyword evidence="3" id="KW-1185">Reference proteome</keyword>
<name>A0A9P7NDE0_9HYPO</name>
<dbReference type="AlphaFoldDB" id="A0A9P7NDE0"/>
<evidence type="ECO:0000313" key="2">
    <source>
        <dbReference type="EMBL" id="KAG6013613.1"/>
    </source>
</evidence>
<accession>A0A9P7NDE0</accession>
<protein>
    <submittedName>
        <fullName evidence="2">Uncharacterized protein</fullName>
    </submittedName>
</protein>
<dbReference type="Proteomes" id="UP000748025">
    <property type="component" value="Unassembled WGS sequence"/>
</dbReference>
<feature type="compositionally biased region" description="Low complexity" evidence="1">
    <location>
        <begin position="297"/>
        <end position="311"/>
    </location>
</feature>
<organism evidence="2 3">
    <name type="scientific">Claviceps pusilla</name>
    <dbReference type="NCBI Taxonomy" id="123648"/>
    <lineage>
        <taxon>Eukaryota</taxon>
        <taxon>Fungi</taxon>
        <taxon>Dikarya</taxon>
        <taxon>Ascomycota</taxon>
        <taxon>Pezizomycotina</taxon>
        <taxon>Sordariomycetes</taxon>
        <taxon>Hypocreomycetidae</taxon>
        <taxon>Hypocreales</taxon>
        <taxon>Clavicipitaceae</taxon>
        <taxon>Claviceps</taxon>
    </lineage>
</organism>
<reference evidence="2" key="1">
    <citation type="journal article" date="2020" name="bioRxiv">
        <title>Whole genome comparisons of ergot fungi reveals the divergence and evolution of species within the genus Claviceps are the result of varying mechanisms driving genome evolution and host range expansion.</title>
        <authorList>
            <person name="Wyka S.A."/>
            <person name="Mondo S.J."/>
            <person name="Liu M."/>
            <person name="Dettman J."/>
            <person name="Nalam V."/>
            <person name="Broders K.D."/>
        </authorList>
    </citation>
    <scope>NUCLEOTIDE SEQUENCE</scope>
    <source>
        <strain evidence="2">CCC 602</strain>
    </source>
</reference>
<feature type="region of interest" description="Disordered" evidence="1">
    <location>
        <begin position="1"/>
        <end position="87"/>
    </location>
</feature>
<feature type="compositionally biased region" description="Low complexity" evidence="1">
    <location>
        <begin position="15"/>
        <end position="34"/>
    </location>
</feature>
<dbReference type="OrthoDB" id="5374569at2759"/>
<feature type="region of interest" description="Disordered" evidence="1">
    <location>
        <begin position="140"/>
        <end position="161"/>
    </location>
</feature>
<dbReference type="EMBL" id="SRPW01000569">
    <property type="protein sequence ID" value="KAG6013613.1"/>
    <property type="molecule type" value="Genomic_DNA"/>
</dbReference>
<feature type="compositionally biased region" description="Basic and acidic residues" evidence="1">
    <location>
        <begin position="1"/>
        <end position="12"/>
    </location>
</feature>
<comment type="caution">
    <text evidence="2">The sequence shown here is derived from an EMBL/GenBank/DDBJ whole genome shotgun (WGS) entry which is preliminary data.</text>
</comment>
<evidence type="ECO:0000313" key="3">
    <source>
        <dbReference type="Proteomes" id="UP000748025"/>
    </source>
</evidence>
<feature type="region of interest" description="Disordered" evidence="1">
    <location>
        <begin position="190"/>
        <end position="311"/>
    </location>
</feature>
<feature type="compositionally biased region" description="Basic and acidic residues" evidence="1">
    <location>
        <begin position="283"/>
        <end position="296"/>
    </location>
</feature>
<feature type="compositionally biased region" description="Basic and acidic residues" evidence="1">
    <location>
        <begin position="242"/>
        <end position="262"/>
    </location>
</feature>
<gene>
    <name evidence="2" type="ORF">E4U43_007204</name>
</gene>
<proteinExistence type="predicted"/>